<dbReference type="EMBL" id="JAUKUD010000005">
    <property type="protein sequence ID" value="KAK0743156.1"/>
    <property type="molecule type" value="Genomic_DNA"/>
</dbReference>
<accession>A0AA40EPP0</accession>
<feature type="compositionally biased region" description="Basic residues" evidence="1">
    <location>
        <begin position="1"/>
        <end position="11"/>
    </location>
</feature>
<feature type="region of interest" description="Disordered" evidence="1">
    <location>
        <begin position="1"/>
        <end position="35"/>
    </location>
</feature>
<sequence length="203" mass="22104">MSRSRVKHKSSARPAPLAPRRRRRGTVTGKAWPSPHGLRLFAAVPRPILSLAVAGSVPRTDDHSRTSQAVFRTNAQPQPVTPAPSILPHETAPSCRPVPGLHLFSLICTASSSDSRPAISRSFVDPARPQFADHDPGSPGGHIRALAYRSALFVRKHDPVGTLQPPGWDANNPPGRTMHRREEYLLDSLINCVHCRKTSAPLV</sequence>
<keyword evidence="3" id="KW-1185">Reference proteome</keyword>
<evidence type="ECO:0000256" key="1">
    <source>
        <dbReference type="SAM" id="MobiDB-lite"/>
    </source>
</evidence>
<dbReference type="AlphaFoldDB" id="A0AA40EPP0"/>
<organism evidence="2 3">
    <name type="scientific">Schizothecium vesticola</name>
    <dbReference type="NCBI Taxonomy" id="314040"/>
    <lineage>
        <taxon>Eukaryota</taxon>
        <taxon>Fungi</taxon>
        <taxon>Dikarya</taxon>
        <taxon>Ascomycota</taxon>
        <taxon>Pezizomycotina</taxon>
        <taxon>Sordariomycetes</taxon>
        <taxon>Sordariomycetidae</taxon>
        <taxon>Sordariales</taxon>
        <taxon>Schizotheciaceae</taxon>
        <taxon>Schizothecium</taxon>
    </lineage>
</organism>
<dbReference type="Proteomes" id="UP001172155">
    <property type="component" value="Unassembled WGS sequence"/>
</dbReference>
<evidence type="ECO:0000313" key="3">
    <source>
        <dbReference type="Proteomes" id="UP001172155"/>
    </source>
</evidence>
<proteinExistence type="predicted"/>
<evidence type="ECO:0000313" key="2">
    <source>
        <dbReference type="EMBL" id="KAK0743156.1"/>
    </source>
</evidence>
<gene>
    <name evidence="2" type="ORF">B0T18DRAFT_177238</name>
</gene>
<reference evidence="2" key="1">
    <citation type="submission" date="2023-06" db="EMBL/GenBank/DDBJ databases">
        <title>Genome-scale phylogeny and comparative genomics of the fungal order Sordariales.</title>
        <authorList>
            <consortium name="Lawrence Berkeley National Laboratory"/>
            <person name="Hensen N."/>
            <person name="Bonometti L."/>
            <person name="Westerberg I."/>
            <person name="Brannstrom I.O."/>
            <person name="Guillou S."/>
            <person name="Cros-Aarteil S."/>
            <person name="Calhoun S."/>
            <person name="Haridas S."/>
            <person name="Kuo A."/>
            <person name="Mondo S."/>
            <person name="Pangilinan J."/>
            <person name="Riley R."/>
            <person name="LaButti K."/>
            <person name="Andreopoulos B."/>
            <person name="Lipzen A."/>
            <person name="Chen C."/>
            <person name="Yanf M."/>
            <person name="Daum C."/>
            <person name="Ng V."/>
            <person name="Clum A."/>
            <person name="Steindorff A."/>
            <person name="Ohm R."/>
            <person name="Martin F."/>
            <person name="Silar P."/>
            <person name="Natvig D."/>
            <person name="Lalanne C."/>
            <person name="Gautier V."/>
            <person name="Ament-velasquez S.L."/>
            <person name="Kruys A."/>
            <person name="Hutchinson M.I."/>
            <person name="Powell A.J."/>
            <person name="Barry K."/>
            <person name="Miller A.N."/>
            <person name="Grigoriev I.V."/>
            <person name="Debuchy R."/>
            <person name="Gladieux P."/>
            <person name="Thoren M.H."/>
            <person name="Johannesson H."/>
        </authorList>
    </citation>
    <scope>NUCLEOTIDE SEQUENCE</scope>
    <source>
        <strain evidence="2">SMH3187-1</strain>
    </source>
</reference>
<comment type="caution">
    <text evidence="2">The sequence shown here is derived from an EMBL/GenBank/DDBJ whole genome shotgun (WGS) entry which is preliminary data.</text>
</comment>
<name>A0AA40EPP0_9PEZI</name>
<protein>
    <submittedName>
        <fullName evidence="2">Uncharacterized protein</fullName>
    </submittedName>
</protein>